<evidence type="ECO:0000313" key="1">
    <source>
        <dbReference type="EMBL" id="ORM90473.1"/>
    </source>
</evidence>
<organism evidence="1 2">
    <name type="scientific">Pantoea septica</name>
    <dbReference type="NCBI Taxonomy" id="472695"/>
    <lineage>
        <taxon>Bacteria</taxon>
        <taxon>Pseudomonadati</taxon>
        <taxon>Pseudomonadota</taxon>
        <taxon>Gammaproteobacteria</taxon>
        <taxon>Enterobacterales</taxon>
        <taxon>Erwiniaceae</taxon>
        <taxon>Pantoea</taxon>
    </lineage>
</organism>
<dbReference type="Proteomes" id="UP000193785">
    <property type="component" value="Unassembled WGS sequence"/>
</dbReference>
<gene>
    <name evidence="1" type="ORF">HA46_19360</name>
</gene>
<name>A0ABX3UM72_9GAMM</name>
<proteinExistence type="predicted"/>
<keyword evidence="2" id="KW-1185">Reference proteome</keyword>
<reference evidence="1 2" key="1">
    <citation type="journal article" date="2017" name="Antonie Van Leeuwenhoek">
        <title>Phylogenomic resolution of the bacterial genus Pantoea and its relationship with Erwinia and Tatumella.</title>
        <authorList>
            <person name="Palmer M."/>
            <person name="Steenkamp E.T."/>
            <person name="Coetzee M.P."/>
            <person name="Chan W.Y."/>
            <person name="van Zyl E."/>
            <person name="De Maayer P."/>
            <person name="Coutinho T.A."/>
            <person name="Blom J."/>
            <person name="Smits T.H."/>
            <person name="Duffy B."/>
            <person name="Venter S.N."/>
        </authorList>
    </citation>
    <scope>NUCLEOTIDE SEQUENCE [LARGE SCALE GENOMIC DNA]</scope>
    <source>
        <strain evidence="1 2">LMG 5345</strain>
    </source>
</reference>
<dbReference type="EMBL" id="MLJJ01000059">
    <property type="protein sequence ID" value="ORM90473.1"/>
    <property type="molecule type" value="Genomic_DNA"/>
</dbReference>
<sequence>MFTVELDTVVYAFQIRQLAARHQSGEDLRQIKNLVDDVIRSMEVNLKYHYHYHYHYQNRLHLKMWSELFKNLNTFTNKCSDPDWMTVIAYARRQVSRKKGAAKARLK</sequence>
<comment type="caution">
    <text evidence="1">The sequence shown here is derived from an EMBL/GenBank/DDBJ whole genome shotgun (WGS) entry which is preliminary data.</text>
</comment>
<protein>
    <submittedName>
        <fullName evidence="1">Uncharacterized protein</fullName>
    </submittedName>
</protein>
<accession>A0ABX3UM72</accession>
<dbReference type="RefSeq" id="WP_084886318.1">
    <property type="nucleotide sequence ID" value="NZ_DALZAN010000081.1"/>
</dbReference>
<evidence type="ECO:0000313" key="2">
    <source>
        <dbReference type="Proteomes" id="UP000193785"/>
    </source>
</evidence>